<dbReference type="EMBL" id="HBUE01151252">
    <property type="protein sequence ID" value="CAG6505353.1"/>
    <property type="molecule type" value="Transcribed_RNA"/>
</dbReference>
<evidence type="ECO:0000313" key="2">
    <source>
        <dbReference type="EMBL" id="CAG6505353.1"/>
    </source>
</evidence>
<dbReference type="EMBL" id="HBUE01256252">
    <property type="protein sequence ID" value="CAG6556652.1"/>
    <property type="molecule type" value="Transcribed_RNA"/>
</dbReference>
<evidence type="ECO:0000256" key="1">
    <source>
        <dbReference type="SAM" id="MobiDB-lite"/>
    </source>
</evidence>
<dbReference type="EMBL" id="HBUE01256251">
    <property type="protein sequence ID" value="CAG6556651.1"/>
    <property type="molecule type" value="Transcribed_RNA"/>
</dbReference>
<organism evidence="2">
    <name type="scientific">Culex pipiens</name>
    <name type="common">House mosquito</name>
    <dbReference type="NCBI Taxonomy" id="7175"/>
    <lineage>
        <taxon>Eukaryota</taxon>
        <taxon>Metazoa</taxon>
        <taxon>Ecdysozoa</taxon>
        <taxon>Arthropoda</taxon>
        <taxon>Hexapoda</taxon>
        <taxon>Insecta</taxon>
        <taxon>Pterygota</taxon>
        <taxon>Neoptera</taxon>
        <taxon>Endopterygota</taxon>
        <taxon>Diptera</taxon>
        <taxon>Nematocera</taxon>
        <taxon>Culicoidea</taxon>
        <taxon>Culicidae</taxon>
        <taxon>Culicinae</taxon>
        <taxon>Culicini</taxon>
        <taxon>Culex</taxon>
        <taxon>Culex</taxon>
    </lineage>
</organism>
<accession>A0A8D8D5I7</accession>
<dbReference type="AlphaFoldDB" id="A0A8D8D5I7"/>
<proteinExistence type="predicted"/>
<dbReference type="EMBL" id="HBUE01151251">
    <property type="protein sequence ID" value="CAG6505352.1"/>
    <property type="molecule type" value="Transcribed_RNA"/>
</dbReference>
<name>A0A8D8D5I7_CULPI</name>
<reference evidence="2" key="1">
    <citation type="submission" date="2021-05" db="EMBL/GenBank/DDBJ databases">
        <authorList>
            <person name="Alioto T."/>
            <person name="Alioto T."/>
            <person name="Gomez Garrido J."/>
        </authorList>
    </citation>
    <scope>NUCLEOTIDE SEQUENCE</scope>
</reference>
<sequence length="118" mass="13481">MSHRWRSMLDSDFRVRPILDGTVLFFQHVQLLALLLFHRAALGRPRDSRDLPLHKSQTPLVALQVVLCILILRRTSQRPDNFHSIWKPAPTVPSTASFRSSNTNLSTLNFPHSTNNVS</sequence>
<feature type="region of interest" description="Disordered" evidence="1">
    <location>
        <begin position="80"/>
        <end position="100"/>
    </location>
</feature>
<protein>
    <submittedName>
        <fullName evidence="2">(northern house mosquito) hypothetical protein</fullName>
    </submittedName>
</protein>